<organism evidence="7 8">
    <name type="scientific">Caenorhabditis tropicalis</name>
    <dbReference type="NCBI Taxonomy" id="1561998"/>
    <lineage>
        <taxon>Eukaryota</taxon>
        <taxon>Metazoa</taxon>
        <taxon>Ecdysozoa</taxon>
        <taxon>Nematoda</taxon>
        <taxon>Chromadorea</taxon>
        <taxon>Rhabditida</taxon>
        <taxon>Rhabditina</taxon>
        <taxon>Rhabditomorpha</taxon>
        <taxon>Rhabditoidea</taxon>
        <taxon>Rhabditidae</taxon>
        <taxon>Peloderinae</taxon>
        <taxon>Caenorhabditis</taxon>
    </lineage>
</organism>
<dbReference type="InterPro" id="IPR013525">
    <property type="entry name" value="ABC2_TM"/>
</dbReference>
<evidence type="ECO:0000256" key="5">
    <source>
        <dbReference type="SAM" id="Phobius"/>
    </source>
</evidence>
<keyword evidence="3 5" id="KW-1133">Transmembrane helix</keyword>
<comment type="subcellular location">
    <subcellularLocation>
        <location evidence="1">Membrane</location>
        <topology evidence="1">Multi-pass membrane protein</topology>
    </subcellularLocation>
</comment>
<keyword evidence="7" id="KW-1185">Reference proteome</keyword>
<dbReference type="GO" id="GO:0016020">
    <property type="term" value="C:membrane"/>
    <property type="evidence" value="ECO:0007669"/>
    <property type="project" value="UniProtKB-SubCell"/>
</dbReference>
<dbReference type="InterPro" id="IPR026082">
    <property type="entry name" value="ABCA"/>
</dbReference>
<evidence type="ECO:0000256" key="2">
    <source>
        <dbReference type="ARBA" id="ARBA00022692"/>
    </source>
</evidence>
<evidence type="ECO:0000256" key="4">
    <source>
        <dbReference type="ARBA" id="ARBA00023136"/>
    </source>
</evidence>
<sequence length="353" mass="39563">MLRKLLALLKKDAILATRSKVWTMLELLFPVFILFCVNGMMGMMADTLKPKGEDGKKMDGLFKFSAASTAIFLSPQICEQKKVATEIYMRNSHDELIKQYMEVPDKGMIFNEITKKKFTNKDQIEEMDECEKVRLIVHKEGKNIKLLVPIAGPDIPKEEIKSAMSRKGDAYLFSGAIIQAILDESRSSKNKVEAGWSEKIDVNKIDAREVEISEVAVAYFDVILGLSMVVSIVNIVRTVVTEKSTVKPYLSAIGLPGWLFYTEHFISSFLKSTITCIGSMKFFMGLKYVSMPLMMVAVICYIIGAIAFAILFSAFFTNAKRGIEASLVFWIVAVFYPIVKGSVDDPSPLVSQY</sequence>
<proteinExistence type="predicted"/>
<feature type="transmembrane region" description="Helical" evidence="5">
    <location>
        <begin position="291"/>
        <end position="316"/>
    </location>
</feature>
<name>A0A1I7UHK2_9PELO</name>
<keyword evidence="4 5" id="KW-0472">Membrane</keyword>
<dbReference type="GO" id="GO:0005319">
    <property type="term" value="F:lipid transporter activity"/>
    <property type="evidence" value="ECO:0007669"/>
    <property type="project" value="TreeGrafter"/>
</dbReference>
<feature type="transmembrane region" description="Helical" evidence="5">
    <location>
        <begin position="21"/>
        <end position="41"/>
    </location>
</feature>
<evidence type="ECO:0000256" key="3">
    <source>
        <dbReference type="ARBA" id="ARBA00022989"/>
    </source>
</evidence>
<keyword evidence="2 5" id="KW-0812">Transmembrane</keyword>
<feature type="domain" description="ABC-2 type transporter transmembrane" evidence="6">
    <location>
        <begin position="22"/>
        <end position="348"/>
    </location>
</feature>
<dbReference type="AlphaFoldDB" id="A0A1I7UHK2"/>
<reference evidence="8" key="1">
    <citation type="submission" date="2016-11" db="UniProtKB">
        <authorList>
            <consortium name="WormBaseParasite"/>
        </authorList>
    </citation>
    <scope>IDENTIFICATION</scope>
</reference>
<feature type="transmembrane region" description="Helical" evidence="5">
    <location>
        <begin position="322"/>
        <end position="339"/>
    </location>
</feature>
<dbReference type="PANTHER" id="PTHR19229">
    <property type="entry name" value="ATP-BINDING CASSETTE TRANSPORTER SUBFAMILY A ABCA"/>
    <property type="match status" value="1"/>
</dbReference>
<dbReference type="Proteomes" id="UP000095282">
    <property type="component" value="Unplaced"/>
</dbReference>
<evidence type="ECO:0000259" key="6">
    <source>
        <dbReference type="Pfam" id="PF12698"/>
    </source>
</evidence>
<dbReference type="Pfam" id="PF12698">
    <property type="entry name" value="ABC2_membrane_3"/>
    <property type="match status" value="1"/>
</dbReference>
<accession>A0A1I7UHK2</accession>
<evidence type="ECO:0000313" key="7">
    <source>
        <dbReference type="Proteomes" id="UP000095282"/>
    </source>
</evidence>
<dbReference type="PANTHER" id="PTHR19229:SF151">
    <property type="entry name" value="ABC TRANSPORTER DOMAIN-CONTAINING PROTEIN"/>
    <property type="match status" value="1"/>
</dbReference>
<evidence type="ECO:0000256" key="1">
    <source>
        <dbReference type="ARBA" id="ARBA00004141"/>
    </source>
</evidence>
<dbReference type="STRING" id="1561998.A0A1I7UHK2"/>
<evidence type="ECO:0000313" key="8">
    <source>
        <dbReference type="WBParaSite" id="Csp11.Scaffold629.g9402.t1"/>
    </source>
</evidence>
<dbReference type="WBParaSite" id="Csp11.Scaffold629.g9402.t1">
    <property type="protein sequence ID" value="Csp11.Scaffold629.g9402.t1"/>
    <property type="gene ID" value="Csp11.Scaffold629.g9402"/>
</dbReference>
<dbReference type="GO" id="GO:0140359">
    <property type="term" value="F:ABC-type transporter activity"/>
    <property type="evidence" value="ECO:0007669"/>
    <property type="project" value="InterPro"/>
</dbReference>
<dbReference type="eggNOG" id="KOG0059">
    <property type="taxonomic scope" value="Eukaryota"/>
</dbReference>
<protein>
    <submittedName>
        <fullName evidence="8">ABC transporter permease</fullName>
    </submittedName>
</protein>